<evidence type="ECO:0000256" key="7">
    <source>
        <dbReference type="ARBA" id="ARBA00022630"/>
    </source>
</evidence>
<evidence type="ECO:0000256" key="14">
    <source>
        <dbReference type="SAM" id="MobiDB-lite"/>
    </source>
</evidence>
<comment type="cofactor">
    <cofactor evidence="2">
        <name>thiamine diphosphate</name>
        <dbReference type="ChEBI" id="CHEBI:58937"/>
    </cofactor>
</comment>
<feature type="domain" description="Thiamine pyrophosphate enzyme TPP-binding" evidence="16">
    <location>
        <begin position="413"/>
        <end position="560"/>
    </location>
</feature>
<proteinExistence type="inferred from homology"/>
<feature type="domain" description="Thiamine pyrophosphate enzyme N-terminal TPP-binding" evidence="17">
    <location>
        <begin position="31"/>
        <end position="139"/>
    </location>
</feature>
<keyword evidence="10 13" id="KW-0786">Thiamine pyrophosphate</keyword>
<dbReference type="InterPro" id="IPR029061">
    <property type="entry name" value="THDP-binding"/>
</dbReference>
<reference evidence="19" key="1">
    <citation type="journal article" date="2019" name="Int. J. Syst. Evol. Microbiol.">
        <title>The Global Catalogue of Microorganisms (GCM) 10K type strain sequencing project: providing services to taxonomists for standard genome sequencing and annotation.</title>
        <authorList>
            <consortium name="The Broad Institute Genomics Platform"/>
            <consortium name="The Broad Institute Genome Sequencing Center for Infectious Disease"/>
            <person name="Wu L."/>
            <person name="Ma J."/>
        </authorList>
    </citation>
    <scope>NUCLEOTIDE SEQUENCE [LARGE SCALE GENOMIC DNA]</scope>
    <source>
        <strain evidence="19">JCM 11882</strain>
    </source>
</reference>
<keyword evidence="11" id="KW-0028">Amino-acid biosynthesis</keyword>
<dbReference type="PANTHER" id="PTHR18968">
    <property type="entry name" value="THIAMINE PYROPHOSPHATE ENZYMES"/>
    <property type="match status" value="1"/>
</dbReference>
<evidence type="ECO:0000256" key="3">
    <source>
        <dbReference type="ARBA" id="ARBA00004974"/>
    </source>
</evidence>
<dbReference type="Gene3D" id="3.40.50.970">
    <property type="match status" value="2"/>
</dbReference>
<evidence type="ECO:0000256" key="4">
    <source>
        <dbReference type="ARBA" id="ARBA00005025"/>
    </source>
</evidence>
<dbReference type="Pfam" id="PF02775">
    <property type="entry name" value="TPP_enzyme_C"/>
    <property type="match status" value="1"/>
</dbReference>
<evidence type="ECO:0000313" key="19">
    <source>
        <dbReference type="Proteomes" id="UP001595836"/>
    </source>
</evidence>
<evidence type="ECO:0000256" key="10">
    <source>
        <dbReference type="ARBA" id="ARBA00023052"/>
    </source>
</evidence>
<evidence type="ECO:0000256" key="9">
    <source>
        <dbReference type="ARBA" id="ARBA00022827"/>
    </source>
</evidence>
<dbReference type="Proteomes" id="UP001595836">
    <property type="component" value="Unassembled WGS sequence"/>
</dbReference>
<evidence type="ECO:0000256" key="5">
    <source>
        <dbReference type="ARBA" id="ARBA00007812"/>
    </source>
</evidence>
<feature type="region of interest" description="Disordered" evidence="14">
    <location>
        <begin position="1"/>
        <end position="29"/>
    </location>
</feature>
<evidence type="ECO:0000256" key="11">
    <source>
        <dbReference type="ARBA" id="ARBA00023304"/>
    </source>
</evidence>
<dbReference type="EC" id="2.2.1.6" evidence="6"/>
<feature type="compositionally biased region" description="Basic and acidic residues" evidence="14">
    <location>
        <begin position="1"/>
        <end position="14"/>
    </location>
</feature>
<dbReference type="GO" id="GO:0003984">
    <property type="term" value="F:acetolactate synthase activity"/>
    <property type="evidence" value="ECO:0007669"/>
    <property type="project" value="UniProtKB-EC"/>
</dbReference>
<keyword evidence="18" id="KW-0808">Transferase</keyword>
<dbReference type="SUPFAM" id="SSF52467">
    <property type="entry name" value="DHS-like NAD/FAD-binding domain"/>
    <property type="match status" value="1"/>
</dbReference>
<dbReference type="PROSITE" id="PS00187">
    <property type="entry name" value="TPP_ENZYMES"/>
    <property type="match status" value="1"/>
</dbReference>
<evidence type="ECO:0000256" key="6">
    <source>
        <dbReference type="ARBA" id="ARBA00013145"/>
    </source>
</evidence>
<dbReference type="SUPFAM" id="SSF52518">
    <property type="entry name" value="Thiamin diphosphate-binding fold (THDP-binding)"/>
    <property type="match status" value="2"/>
</dbReference>
<dbReference type="RefSeq" id="WP_344988489.1">
    <property type="nucleotide sequence ID" value="NZ_BAABCD010000005.1"/>
</dbReference>
<dbReference type="EMBL" id="JBHSHP010000008">
    <property type="protein sequence ID" value="MFC4753881.1"/>
    <property type="molecule type" value="Genomic_DNA"/>
</dbReference>
<evidence type="ECO:0000256" key="1">
    <source>
        <dbReference type="ARBA" id="ARBA00001946"/>
    </source>
</evidence>
<feature type="region of interest" description="Disordered" evidence="14">
    <location>
        <begin position="189"/>
        <end position="215"/>
    </location>
</feature>
<dbReference type="InterPro" id="IPR012000">
    <property type="entry name" value="Thiamin_PyroP_enz_cen_dom"/>
</dbReference>
<evidence type="ECO:0000256" key="13">
    <source>
        <dbReference type="RuleBase" id="RU362132"/>
    </source>
</evidence>
<evidence type="ECO:0000259" key="15">
    <source>
        <dbReference type="Pfam" id="PF00205"/>
    </source>
</evidence>
<keyword evidence="11" id="KW-0100">Branched-chain amino acid biosynthesis</keyword>
<dbReference type="Pfam" id="PF02776">
    <property type="entry name" value="TPP_enzyme_N"/>
    <property type="match status" value="1"/>
</dbReference>
<evidence type="ECO:0000256" key="12">
    <source>
        <dbReference type="ARBA" id="ARBA00048670"/>
    </source>
</evidence>
<gene>
    <name evidence="18" type="ORF">ACFO7U_03670</name>
</gene>
<dbReference type="PANTHER" id="PTHR18968:SF166">
    <property type="entry name" value="2-HYDROXYACYL-COA LYASE 2"/>
    <property type="match status" value="1"/>
</dbReference>
<evidence type="ECO:0000256" key="8">
    <source>
        <dbReference type="ARBA" id="ARBA00022723"/>
    </source>
</evidence>
<keyword evidence="8" id="KW-0479">Metal-binding</keyword>
<evidence type="ECO:0000259" key="16">
    <source>
        <dbReference type="Pfam" id="PF02775"/>
    </source>
</evidence>
<accession>A0ABV9PL98</accession>
<dbReference type="InterPro" id="IPR000399">
    <property type="entry name" value="TPP-bd_CS"/>
</dbReference>
<sequence>MRQDSPNDQSRRDAGAGPPAVEGHGGSHATAVAAAHGVRTMFTLSGAHVFPMYDAAEKENHGVSLLDVRHEQTAAFAAEATGKLTRSPGLAVLTAGPGVTNGVSALAQATFSGAPMVMIGGRAPAARWGTGSLQEFDHVPVVRSVTVSAETARDTADIAPATHRAFTAAGTAHRGPAFLDVHMDHFFDRSESVRPGPGPADDGSSAAAPDRSPDTDAVDRIADLIVDAERPVVVIGSDVWADGAEEAALRCVETLGLPTIPNGMGRGILPAGHPLLVTKARGLAFGTADLVIVVGTPLDFRLGYGVFGGKDDATPATVVHIADSEGQLSHHASPAVATAGDLGRIFDAMLAAVEKRPTRPDRSGWTTSLREKADATHAADLELFSASADPIHPGRIYGELLPRLAEDAVVIGDGGDFVSYAGKFIEPARPGNWLDPGPFGCLGAGLGAAIAARIARPSSQVVLLLGDGAAGFSLIDVDTLVRHNLPVVMVMGNNGAWGLEKGPMQMLYGYDVIADLAPGTRYDQVVRALGGAGEMVTDPAQIGPALDRAFASGVPYLVNVITDVEAMYPRSTFGV</sequence>
<dbReference type="CDD" id="cd07035">
    <property type="entry name" value="TPP_PYR_POX_like"/>
    <property type="match status" value="1"/>
</dbReference>
<dbReference type="Pfam" id="PF00205">
    <property type="entry name" value="TPP_enzyme_M"/>
    <property type="match status" value="1"/>
</dbReference>
<name>A0ABV9PL98_9ACTN</name>
<dbReference type="Gene3D" id="3.40.50.1220">
    <property type="entry name" value="TPP-binding domain"/>
    <property type="match status" value="1"/>
</dbReference>
<evidence type="ECO:0000313" key="18">
    <source>
        <dbReference type="EMBL" id="MFC4753881.1"/>
    </source>
</evidence>
<comment type="caution">
    <text evidence="18">The sequence shown here is derived from an EMBL/GenBank/DDBJ whole genome shotgun (WGS) entry which is preliminary data.</text>
</comment>
<comment type="cofactor">
    <cofactor evidence="1">
        <name>Mg(2+)</name>
        <dbReference type="ChEBI" id="CHEBI:18420"/>
    </cofactor>
</comment>
<dbReference type="NCBIfam" id="NF004516">
    <property type="entry name" value="PRK05858.1"/>
    <property type="match status" value="1"/>
</dbReference>
<comment type="pathway">
    <text evidence="3">Amino-acid biosynthesis; L-isoleucine biosynthesis; L-isoleucine from 2-oxobutanoate: step 1/4.</text>
</comment>
<dbReference type="InterPro" id="IPR011766">
    <property type="entry name" value="TPP_enzyme_TPP-bd"/>
</dbReference>
<evidence type="ECO:0000259" key="17">
    <source>
        <dbReference type="Pfam" id="PF02776"/>
    </source>
</evidence>
<organism evidence="18 19">
    <name type="scientific">Dietzia aurantiaca</name>
    <dbReference type="NCBI Taxonomy" id="983873"/>
    <lineage>
        <taxon>Bacteria</taxon>
        <taxon>Bacillati</taxon>
        <taxon>Actinomycetota</taxon>
        <taxon>Actinomycetes</taxon>
        <taxon>Mycobacteriales</taxon>
        <taxon>Dietziaceae</taxon>
        <taxon>Dietzia</taxon>
    </lineage>
</organism>
<keyword evidence="9" id="KW-0274">FAD</keyword>
<comment type="similarity">
    <text evidence="5 13">Belongs to the TPP enzyme family.</text>
</comment>
<evidence type="ECO:0000256" key="2">
    <source>
        <dbReference type="ARBA" id="ARBA00001964"/>
    </source>
</evidence>
<comment type="pathway">
    <text evidence="4">Amino-acid biosynthesis; L-valine biosynthesis; L-valine from pyruvate: step 1/4.</text>
</comment>
<keyword evidence="7" id="KW-0285">Flavoprotein</keyword>
<keyword evidence="19" id="KW-1185">Reference proteome</keyword>
<dbReference type="InterPro" id="IPR029035">
    <property type="entry name" value="DHS-like_NAD/FAD-binding_dom"/>
</dbReference>
<comment type="catalytic activity">
    <reaction evidence="12">
        <text>2 pyruvate + H(+) = (2S)-2-acetolactate + CO2</text>
        <dbReference type="Rhea" id="RHEA:25249"/>
        <dbReference type="ChEBI" id="CHEBI:15361"/>
        <dbReference type="ChEBI" id="CHEBI:15378"/>
        <dbReference type="ChEBI" id="CHEBI:16526"/>
        <dbReference type="ChEBI" id="CHEBI:58476"/>
        <dbReference type="EC" id="2.2.1.6"/>
    </reaction>
</comment>
<feature type="compositionally biased region" description="Low complexity" evidence="14">
    <location>
        <begin position="199"/>
        <end position="210"/>
    </location>
</feature>
<feature type="domain" description="Thiamine pyrophosphate enzyme central" evidence="15">
    <location>
        <begin position="218"/>
        <end position="348"/>
    </location>
</feature>
<dbReference type="InterPro" id="IPR012001">
    <property type="entry name" value="Thiamin_PyroP_enz_TPP-bd_dom"/>
</dbReference>
<protein>
    <recommendedName>
        <fullName evidence="6">acetolactate synthase</fullName>
        <ecNumber evidence="6">2.2.1.6</ecNumber>
    </recommendedName>
</protein>
<dbReference type="InterPro" id="IPR045229">
    <property type="entry name" value="TPP_enz"/>
</dbReference>